<evidence type="ECO:0000256" key="2">
    <source>
        <dbReference type="ARBA" id="ARBA00022527"/>
    </source>
</evidence>
<dbReference type="InterPro" id="IPR008266">
    <property type="entry name" value="Tyr_kinase_AS"/>
</dbReference>
<evidence type="ECO:0000256" key="8">
    <source>
        <dbReference type="ARBA" id="ARBA00048679"/>
    </source>
</evidence>
<dbReference type="EC" id="2.7.11.1" evidence="1"/>
<evidence type="ECO:0000259" key="9">
    <source>
        <dbReference type="PROSITE" id="PS50011"/>
    </source>
</evidence>
<protein>
    <recommendedName>
        <fullName evidence="1">non-specific serine/threonine protein kinase</fullName>
        <ecNumber evidence="1">2.7.11.1</ecNumber>
    </recommendedName>
</protein>
<feature type="domain" description="Protein kinase" evidence="9">
    <location>
        <begin position="1"/>
        <end position="148"/>
    </location>
</feature>
<dbReference type="InterPro" id="IPR011009">
    <property type="entry name" value="Kinase-like_dom_sf"/>
</dbReference>
<evidence type="ECO:0000256" key="5">
    <source>
        <dbReference type="ARBA" id="ARBA00022777"/>
    </source>
</evidence>
<name>A0A498J4V1_MALDO</name>
<comment type="catalytic activity">
    <reaction evidence="8">
        <text>L-seryl-[protein] + ATP = O-phospho-L-seryl-[protein] + ADP + H(+)</text>
        <dbReference type="Rhea" id="RHEA:17989"/>
        <dbReference type="Rhea" id="RHEA-COMP:9863"/>
        <dbReference type="Rhea" id="RHEA-COMP:11604"/>
        <dbReference type="ChEBI" id="CHEBI:15378"/>
        <dbReference type="ChEBI" id="CHEBI:29999"/>
        <dbReference type="ChEBI" id="CHEBI:30616"/>
        <dbReference type="ChEBI" id="CHEBI:83421"/>
        <dbReference type="ChEBI" id="CHEBI:456216"/>
        <dbReference type="EC" id="2.7.11.1"/>
    </reaction>
</comment>
<dbReference type="PANTHER" id="PTHR48005">
    <property type="entry name" value="LEUCINE RICH REPEAT KINASE 2"/>
    <property type="match status" value="1"/>
</dbReference>
<evidence type="ECO:0000256" key="7">
    <source>
        <dbReference type="ARBA" id="ARBA00047899"/>
    </source>
</evidence>
<evidence type="ECO:0000313" key="11">
    <source>
        <dbReference type="Proteomes" id="UP000290289"/>
    </source>
</evidence>
<keyword evidence="4" id="KW-0547">Nucleotide-binding</keyword>
<dbReference type="Pfam" id="PF00069">
    <property type="entry name" value="Pkinase"/>
    <property type="match status" value="1"/>
</dbReference>
<evidence type="ECO:0000313" key="10">
    <source>
        <dbReference type="EMBL" id="RXH90819.1"/>
    </source>
</evidence>
<dbReference type="InterPro" id="IPR000719">
    <property type="entry name" value="Prot_kinase_dom"/>
</dbReference>
<dbReference type="STRING" id="3750.A0A498J4V1"/>
<keyword evidence="6" id="KW-0067">ATP-binding</keyword>
<dbReference type="GO" id="GO:0004674">
    <property type="term" value="F:protein serine/threonine kinase activity"/>
    <property type="evidence" value="ECO:0007669"/>
    <property type="project" value="UniProtKB-KW"/>
</dbReference>
<evidence type="ECO:0000256" key="3">
    <source>
        <dbReference type="ARBA" id="ARBA00022679"/>
    </source>
</evidence>
<keyword evidence="2" id="KW-0723">Serine/threonine-protein kinase</keyword>
<keyword evidence="11" id="KW-1185">Reference proteome</keyword>
<evidence type="ECO:0000256" key="1">
    <source>
        <dbReference type="ARBA" id="ARBA00012513"/>
    </source>
</evidence>
<dbReference type="Proteomes" id="UP000290289">
    <property type="component" value="Chromosome 8"/>
</dbReference>
<comment type="catalytic activity">
    <reaction evidence="7">
        <text>L-threonyl-[protein] + ATP = O-phospho-L-threonyl-[protein] + ADP + H(+)</text>
        <dbReference type="Rhea" id="RHEA:46608"/>
        <dbReference type="Rhea" id="RHEA-COMP:11060"/>
        <dbReference type="Rhea" id="RHEA-COMP:11605"/>
        <dbReference type="ChEBI" id="CHEBI:15378"/>
        <dbReference type="ChEBI" id="CHEBI:30013"/>
        <dbReference type="ChEBI" id="CHEBI:30616"/>
        <dbReference type="ChEBI" id="CHEBI:61977"/>
        <dbReference type="ChEBI" id="CHEBI:456216"/>
        <dbReference type="EC" id="2.7.11.1"/>
    </reaction>
</comment>
<dbReference type="PROSITE" id="PS00109">
    <property type="entry name" value="PROTEIN_KINASE_TYR"/>
    <property type="match status" value="1"/>
</dbReference>
<keyword evidence="3" id="KW-0808">Transferase</keyword>
<evidence type="ECO:0000256" key="4">
    <source>
        <dbReference type="ARBA" id="ARBA00022741"/>
    </source>
</evidence>
<proteinExistence type="predicted"/>
<dbReference type="PANTHER" id="PTHR48005:SF13">
    <property type="entry name" value="SERINE_THREONINE-PROTEIN KINASE DDB_G0278509-RELATED"/>
    <property type="match status" value="1"/>
</dbReference>
<dbReference type="PROSITE" id="PS50011">
    <property type="entry name" value="PROTEIN_KINASE_DOM"/>
    <property type="match status" value="1"/>
</dbReference>
<gene>
    <name evidence="10" type="ORF">DVH24_006764</name>
</gene>
<comment type="caution">
    <text evidence="10">The sequence shown here is derived from an EMBL/GenBank/DDBJ whole genome shotgun (WGS) entry which is preliminary data.</text>
</comment>
<organism evidence="10 11">
    <name type="scientific">Malus domestica</name>
    <name type="common">Apple</name>
    <name type="synonym">Pyrus malus</name>
    <dbReference type="NCBI Taxonomy" id="3750"/>
    <lineage>
        <taxon>Eukaryota</taxon>
        <taxon>Viridiplantae</taxon>
        <taxon>Streptophyta</taxon>
        <taxon>Embryophyta</taxon>
        <taxon>Tracheophyta</taxon>
        <taxon>Spermatophyta</taxon>
        <taxon>Magnoliopsida</taxon>
        <taxon>eudicotyledons</taxon>
        <taxon>Gunneridae</taxon>
        <taxon>Pentapetalae</taxon>
        <taxon>rosids</taxon>
        <taxon>fabids</taxon>
        <taxon>Rosales</taxon>
        <taxon>Rosaceae</taxon>
        <taxon>Amygdaloideae</taxon>
        <taxon>Maleae</taxon>
        <taxon>Malus</taxon>
    </lineage>
</organism>
<dbReference type="SUPFAM" id="SSF56112">
    <property type="entry name" value="Protein kinase-like (PK-like)"/>
    <property type="match status" value="1"/>
</dbReference>
<evidence type="ECO:0000256" key="6">
    <source>
        <dbReference type="ARBA" id="ARBA00022840"/>
    </source>
</evidence>
<dbReference type="Gene3D" id="1.10.510.10">
    <property type="entry name" value="Transferase(Phosphotransferase) domain 1"/>
    <property type="match status" value="1"/>
</dbReference>
<sequence>MHHDCVPPIVHRDISSRNILLDSEYEASISKFGTAKFLNPDSTIWTAVVGTYGYVAPVPSSSTSSSASKLPPHQMSIVDVLDQLILPPMHQEAGEVLSLVKIAFSCLNASLHSHPTMKKVSQLISTQKLHLSKPLHMITCSELLKPYFQVQKRP</sequence>
<accession>A0A498J4V1</accession>
<dbReference type="InterPro" id="IPR051420">
    <property type="entry name" value="Ser_Thr_Kinases_DiverseReg"/>
</dbReference>
<reference evidence="10 11" key="1">
    <citation type="submission" date="2018-10" db="EMBL/GenBank/DDBJ databases">
        <title>A high-quality apple genome assembly.</title>
        <authorList>
            <person name="Hu J."/>
        </authorList>
    </citation>
    <scope>NUCLEOTIDE SEQUENCE [LARGE SCALE GENOMIC DNA]</scope>
    <source>
        <strain evidence="11">cv. HFTH1</strain>
        <tissue evidence="10">Young leaf</tissue>
    </source>
</reference>
<keyword evidence="5" id="KW-0418">Kinase</keyword>
<dbReference type="AlphaFoldDB" id="A0A498J4V1"/>
<dbReference type="EMBL" id="RDQH01000334">
    <property type="protein sequence ID" value="RXH90819.1"/>
    <property type="molecule type" value="Genomic_DNA"/>
</dbReference>
<dbReference type="GO" id="GO:0005524">
    <property type="term" value="F:ATP binding"/>
    <property type="evidence" value="ECO:0007669"/>
    <property type="project" value="UniProtKB-KW"/>
</dbReference>